<gene>
    <name evidence="9" type="ORF">PIB30_037260</name>
</gene>
<dbReference type="PANTHER" id="PTHR14865:SF2">
    <property type="entry name" value="CST COMPLEX SUBUNIT CTC1"/>
    <property type="match status" value="1"/>
</dbReference>
<name>A0ABU6TED6_9FABA</name>
<proteinExistence type="inferred from homology"/>
<evidence type="ECO:0000256" key="7">
    <source>
        <dbReference type="ARBA" id="ARBA00023125"/>
    </source>
</evidence>
<keyword evidence="10" id="KW-1185">Reference proteome</keyword>
<dbReference type="EMBL" id="JASCZI010090807">
    <property type="protein sequence ID" value="MED6146720.1"/>
    <property type="molecule type" value="Genomic_DNA"/>
</dbReference>
<keyword evidence="8" id="KW-0539">Nucleus</keyword>
<evidence type="ECO:0000313" key="9">
    <source>
        <dbReference type="EMBL" id="MED6146720.1"/>
    </source>
</evidence>
<evidence type="ECO:0000256" key="3">
    <source>
        <dbReference type="ARBA" id="ARBA00006332"/>
    </source>
</evidence>
<evidence type="ECO:0000256" key="6">
    <source>
        <dbReference type="ARBA" id="ARBA00022895"/>
    </source>
</evidence>
<comment type="subcellular location">
    <subcellularLocation>
        <location evidence="2">Chromosome</location>
        <location evidence="2">Telomere</location>
    </subcellularLocation>
    <subcellularLocation>
        <location evidence="1">Nucleus</location>
    </subcellularLocation>
</comment>
<dbReference type="PANTHER" id="PTHR14865">
    <property type="entry name" value="CST COMPLEX SUBUNIT CTC1"/>
    <property type="match status" value="1"/>
</dbReference>
<dbReference type="Pfam" id="PF15491">
    <property type="entry name" value="CTC1_2"/>
    <property type="match status" value="1"/>
</dbReference>
<protein>
    <recommendedName>
        <fullName evidence="4">CST complex subunit CTC1</fullName>
    </recommendedName>
</protein>
<dbReference type="InterPro" id="IPR042617">
    <property type="entry name" value="CTC1-like"/>
</dbReference>
<evidence type="ECO:0000256" key="2">
    <source>
        <dbReference type="ARBA" id="ARBA00004574"/>
    </source>
</evidence>
<sequence>MEPLKLAKLADLRHFPRPFTATASSRFPFTSSPALLLPPPPASNPHRVLPLRRCPTVIIGTLSLPNHTAPSSFPCSCFQFSDDSASVCCDLLQFQPYALGKQIRVTAWNFVPFKCHGGGRSGFLEIIKWCFLDPNEEAKKSNQMDSLPLVPNRSGYGNNSKARYRVYGVVESVGPVSVVPCTMVPSVSDLDSNSSSKVNMLGFVVQLMCCECRLCGSKELISDLESGSGHSFTKKETVYFCDGASPWHPGMTKLIGNRVMLSRLKKKLVFITKEDSWVMHMTVDVSVFHVCRVSKKWLPCLKSGMKAKGECGAYTGVIKGVYMQGMALELDHDVWLLLTDELHTLMHGLRVGAVVSVRNVHFVDPQFSWTKILILGACVKTSIIVESFSPLETACNVVLKSQSMLGQFIQSLPFSARLWVLLLVSSFRKMFTGSLSDKEILGSKHEEGLAQMYASSLLPASVFQSEHGSFIGIRRHDLNCCSGDLHCNMLTLVIPVSVFIRHCIYTLERTLKSENHCKLLPVGNHFRGLPHLARYSSRSWRRIIPSKDVGVTLLGHLKINPLTTRLQLVDATGGIDVLIPDLPLTWNAKKIYEVTEYDIFVDDIGGLGDCLELLEINSLSCRTIFNSTQPAIERELSSSIFVYFHWNNAKCRKFSLYPSINKKNESLIPDPGCYHLLRVSHKFPLQGKYSNIMKSNKSNTLVEAKVLPFDLLLSEKREILHSYNVLRGKTKELSDYLINGNKEEQVWSNKRQKLDKQSAWTSKDDFCTSTNELRACSNLFNTSKENKRNIDLSSDDVPCLANFRHENVVCPAILRSKSSTKSFASKSNARKVLLEFSLDRFLTYQSLKIGDYYIIEHCTKDCLCTVKNAAFGSCAKFCVASGKLIFNISFILAKDSVSPSTDGILTKEQIEGFFLRSNVDSPNVTSDVCLYLPVNLTSLQDDNIIESECRERHKYALSEESANVSLGPGIIAGRTNLCCGSQNSNFLFPEGNLISLEGDVVDMHDIGFSLRNACSNAASLDTFQLKGLTQNRKSLCIHVLANNHIVKIFGSISKHAIPIGFGPGVTATFHRILDARSENKFMLLPVSFIVIKSIKVHDKQCTDWSSNLSFLKDAYSPSPDSVSCLISLLHQYPSNKQIMLRCRVVAVFVLVLERNSRSFNAETKNRSIVFDIPIAVFLLDDGSSTCCCWANAERAAALLRLHEEPTTSHKLGRILKNYQKITVKNHGSFIDSPYQDLAVSVTSGNTFCNSDENLLKFIIFNACVGRVWNVVASLMDVEEVRQLDNEYLTETANLRSIRNIWANEVSCPSMLAEAKNMLQDLLRS</sequence>
<keyword evidence="5" id="KW-0158">Chromosome</keyword>
<reference evidence="9 10" key="1">
    <citation type="journal article" date="2023" name="Plants (Basel)">
        <title>Bridging the Gap: Combining Genomics and Transcriptomics Approaches to Understand Stylosanthes scabra, an Orphan Legume from the Brazilian Caatinga.</title>
        <authorList>
            <person name="Ferreira-Neto J.R.C."/>
            <person name="da Silva M.D."/>
            <person name="Binneck E."/>
            <person name="de Melo N.F."/>
            <person name="da Silva R.H."/>
            <person name="de Melo A.L.T.M."/>
            <person name="Pandolfi V."/>
            <person name="Bustamante F.O."/>
            <person name="Brasileiro-Vidal A.C."/>
            <person name="Benko-Iseppon A.M."/>
        </authorList>
    </citation>
    <scope>NUCLEOTIDE SEQUENCE [LARGE SCALE GENOMIC DNA]</scope>
    <source>
        <tissue evidence="9">Leaves</tissue>
    </source>
</reference>
<comment type="similarity">
    <text evidence="3">Belongs to the CTC1 family.</text>
</comment>
<evidence type="ECO:0000256" key="8">
    <source>
        <dbReference type="ARBA" id="ARBA00023242"/>
    </source>
</evidence>
<comment type="caution">
    <text evidence="9">The sequence shown here is derived from an EMBL/GenBank/DDBJ whole genome shotgun (WGS) entry which is preliminary data.</text>
</comment>
<accession>A0ABU6TED6</accession>
<dbReference type="Proteomes" id="UP001341840">
    <property type="component" value="Unassembled WGS sequence"/>
</dbReference>
<keyword evidence="7" id="KW-0238">DNA-binding</keyword>
<keyword evidence="6" id="KW-0779">Telomere</keyword>
<evidence type="ECO:0000256" key="1">
    <source>
        <dbReference type="ARBA" id="ARBA00004123"/>
    </source>
</evidence>
<evidence type="ECO:0000256" key="5">
    <source>
        <dbReference type="ARBA" id="ARBA00022454"/>
    </source>
</evidence>
<evidence type="ECO:0000313" key="10">
    <source>
        <dbReference type="Proteomes" id="UP001341840"/>
    </source>
</evidence>
<dbReference type="InterPro" id="IPR028262">
    <property type="entry name" value="CTC1_plant"/>
</dbReference>
<evidence type="ECO:0000256" key="4">
    <source>
        <dbReference type="ARBA" id="ARBA00016175"/>
    </source>
</evidence>
<organism evidence="9 10">
    <name type="scientific">Stylosanthes scabra</name>
    <dbReference type="NCBI Taxonomy" id="79078"/>
    <lineage>
        <taxon>Eukaryota</taxon>
        <taxon>Viridiplantae</taxon>
        <taxon>Streptophyta</taxon>
        <taxon>Embryophyta</taxon>
        <taxon>Tracheophyta</taxon>
        <taxon>Spermatophyta</taxon>
        <taxon>Magnoliopsida</taxon>
        <taxon>eudicotyledons</taxon>
        <taxon>Gunneridae</taxon>
        <taxon>Pentapetalae</taxon>
        <taxon>rosids</taxon>
        <taxon>fabids</taxon>
        <taxon>Fabales</taxon>
        <taxon>Fabaceae</taxon>
        <taxon>Papilionoideae</taxon>
        <taxon>50 kb inversion clade</taxon>
        <taxon>dalbergioids sensu lato</taxon>
        <taxon>Dalbergieae</taxon>
        <taxon>Pterocarpus clade</taxon>
        <taxon>Stylosanthes</taxon>
    </lineage>
</organism>